<protein>
    <submittedName>
        <fullName evidence="1">Uncharacterized protein</fullName>
    </submittedName>
</protein>
<keyword evidence="2" id="KW-1185">Reference proteome</keyword>
<organism evidence="1 2">
    <name type="scientific">Streptomyces luteosporeus</name>
    <dbReference type="NCBI Taxonomy" id="173856"/>
    <lineage>
        <taxon>Bacteria</taxon>
        <taxon>Bacillati</taxon>
        <taxon>Actinomycetota</taxon>
        <taxon>Actinomycetes</taxon>
        <taxon>Kitasatosporales</taxon>
        <taxon>Streptomycetaceae</taxon>
        <taxon>Streptomyces</taxon>
    </lineage>
</organism>
<dbReference type="EMBL" id="BAAASL010000011">
    <property type="protein sequence ID" value="GAA2718118.1"/>
    <property type="molecule type" value="Genomic_DNA"/>
</dbReference>
<gene>
    <name evidence="1" type="ORF">GCM10010315_32980</name>
</gene>
<name>A0ABN3TT73_9ACTN</name>
<evidence type="ECO:0000313" key="1">
    <source>
        <dbReference type="EMBL" id="GAA2718118.1"/>
    </source>
</evidence>
<accession>A0ABN3TT73</accession>
<evidence type="ECO:0000313" key="2">
    <source>
        <dbReference type="Proteomes" id="UP001500886"/>
    </source>
</evidence>
<proteinExistence type="predicted"/>
<reference evidence="1 2" key="1">
    <citation type="journal article" date="2019" name="Int. J. Syst. Evol. Microbiol.">
        <title>The Global Catalogue of Microorganisms (GCM) 10K type strain sequencing project: providing services to taxonomists for standard genome sequencing and annotation.</title>
        <authorList>
            <consortium name="The Broad Institute Genomics Platform"/>
            <consortium name="The Broad Institute Genome Sequencing Center for Infectious Disease"/>
            <person name="Wu L."/>
            <person name="Ma J."/>
        </authorList>
    </citation>
    <scope>NUCLEOTIDE SEQUENCE [LARGE SCALE GENOMIC DNA]</scope>
    <source>
        <strain evidence="1 2">JCM 4542</strain>
    </source>
</reference>
<dbReference type="Proteomes" id="UP001500886">
    <property type="component" value="Unassembled WGS sequence"/>
</dbReference>
<sequence length="100" mass="10935">MGPNPACVGLFDVEIEVPGEVEEWVAIPSGVASLSAATEDLVALIVGEVVRREDGDDPVVEVRVGSDILLIEIPNRRSELSVKEFISFRVPELQLYPYDL</sequence>
<comment type="caution">
    <text evidence="1">The sequence shown here is derived from an EMBL/GenBank/DDBJ whole genome shotgun (WGS) entry which is preliminary data.</text>
</comment>